<dbReference type="HOGENOM" id="CLU_1099879_0_0_1"/>
<dbReference type="AlphaFoldDB" id="A0A0D9WZQ5"/>
<reference evidence="2" key="2">
    <citation type="submission" date="2013-12" db="EMBL/GenBank/DDBJ databases">
        <authorList>
            <person name="Yu Y."/>
            <person name="Lee S."/>
            <person name="de Baynast K."/>
            <person name="Wissotski M."/>
            <person name="Liu L."/>
            <person name="Talag J."/>
            <person name="Goicoechea J."/>
            <person name="Angelova A."/>
            <person name="Jetty R."/>
            <person name="Kudrna D."/>
            <person name="Golser W."/>
            <person name="Rivera L."/>
            <person name="Zhang J."/>
            <person name="Wing R."/>
        </authorList>
    </citation>
    <scope>NUCLEOTIDE SEQUENCE</scope>
</reference>
<sequence length="253" mass="28245">MKERHHEHLDSQAVVYRSTCNLDSLNLSGRLNSELSPYAIVEHLDSLEHTGCLPGKQSLLTDKLPGFDSFWRWCKTTKVMQLMMASVHLRSSNDVDTKNLGRSGFLYRIRECSETQVGVARCPVEVWRGDQVARGPGGVSEEAHTERPIVTCGLLSRSMGSGSTNGNLQRIQCAGRWASLVDVDGHGDVRCDDEGAADSGAIGITWRAARRQRCGLASQVVWVAKLRWSRRRCYEVDVIGLQRSPFQTYVLLR</sequence>
<evidence type="ECO:0000313" key="2">
    <source>
        <dbReference type="Proteomes" id="UP000032180"/>
    </source>
</evidence>
<dbReference type="Gramene" id="LPERR07G14430.1">
    <property type="protein sequence ID" value="LPERR07G14430.1"/>
    <property type="gene ID" value="LPERR07G14430"/>
</dbReference>
<accession>A0A0D9WZQ5</accession>
<dbReference type="EnsemblPlants" id="LPERR07G14430.1">
    <property type="protein sequence ID" value="LPERR07G14430.1"/>
    <property type="gene ID" value="LPERR07G14430"/>
</dbReference>
<name>A0A0D9WZQ5_9ORYZ</name>
<reference evidence="1" key="3">
    <citation type="submission" date="2015-04" db="UniProtKB">
        <authorList>
            <consortium name="EnsemblPlants"/>
        </authorList>
    </citation>
    <scope>IDENTIFICATION</scope>
</reference>
<evidence type="ECO:0000313" key="1">
    <source>
        <dbReference type="EnsemblPlants" id="LPERR07G14430.1"/>
    </source>
</evidence>
<dbReference type="Proteomes" id="UP000032180">
    <property type="component" value="Chromosome 7"/>
</dbReference>
<organism evidence="1 2">
    <name type="scientific">Leersia perrieri</name>
    <dbReference type="NCBI Taxonomy" id="77586"/>
    <lineage>
        <taxon>Eukaryota</taxon>
        <taxon>Viridiplantae</taxon>
        <taxon>Streptophyta</taxon>
        <taxon>Embryophyta</taxon>
        <taxon>Tracheophyta</taxon>
        <taxon>Spermatophyta</taxon>
        <taxon>Magnoliopsida</taxon>
        <taxon>Liliopsida</taxon>
        <taxon>Poales</taxon>
        <taxon>Poaceae</taxon>
        <taxon>BOP clade</taxon>
        <taxon>Oryzoideae</taxon>
        <taxon>Oryzeae</taxon>
        <taxon>Oryzinae</taxon>
        <taxon>Leersia</taxon>
    </lineage>
</organism>
<proteinExistence type="predicted"/>
<reference evidence="1 2" key="1">
    <citation type="submission" date="2012-08" db="EMBL/GenBank/DDBJ databases">
        <title>Oryza genome evolution.</title>
        <authorList>
            <person name="Wing R.A."/>
        </authorList>
    </citation>
    <scope>NUCLEOTIDE SEQUENCE</scope>
</reference>
<keyword evidence="2" id="KW-1185">Reference proteome</keyword>
<protein>
    <submittedName>
        <fullName evidence="1">Uncharacterized protein</fullName>
    </submittedName>
</protein>